<dbReference type="PRINTS" id="PR00455">
    <property type="entry name" value="HTHTETR"/>
</dbReference>
<proteinExistence type="predicted"/>
<dbReference type="InterPro" id="IPR050109">
    <property type="entry name" value="HTH-type_TetR-like_transc_reg"/>
</dbReference>
<dbReference type="EMBL" id="UINC01010328">
    <property type="protein sequence ID" value="SVA45988.1"/>
    <property type="molecule type" value="Genomic_DNA"/>
</dbReference>
<dbReference type="Pfam" id="PF00440">
    <property type="entry name" value="TetR_N"/>
    <property type="match status" value="1"/>
</dbReference>
<keyword evidence="3" id="KW-0804">Transcription</keyword>
<reference evidence="5" key="1">
    <citation type="submission" date="2018-05" db="EMBL/GenBank/DDBJ databases">
        <authorList>
            <person name="Lanie J.A."/>
            <person name="Ng W.-L."/>
            <person name="Kazmierczak K.M."/>
            <person name="Andrzejewski T.M."/>
            <person name="Davidsen T.M."/>
            <person name="Wayne K.J."/>
            <person name="Tettelin H."/>
            <person name="Glass J.I."/>
            <person name="Rusch D."/>
            <person name="Podicherti R."/>
            <person name="Tsui H.-C.T."/>
            <person name="Winkler M.E."/>
        </authorList>
    </citation>
    <scope>NUCLEOTIDE SEQUENCE</scope>
</reference>
<keyword evidence="1" id="KW-0805">Transcription regulation</keyword>
<dbReference type="Gene3D" id="1.10.357.10">
    <property type="entry name" value="Tetracycline Repressor, domain 2"/>
    <property type="match status" value="1"/>
</dbReference>
<dbReference type="InterPro" id="IPR009057">
    <property type="entry name" value="Homeodomain-like_sf"/>
</dbReference>
<accession>A0A381W1Y7</accession>
<protein>
    <recommendedName>
        <fullName evidence="4">HTH tetR-type domain-containing protein</fullName>
    </recommendedName>
</protein>
<dbReference type="InterPro" id="IPR041490">
    <property type="entry name" value="KstR2_TetR_C"/>
</dbReference>
<gene>
    <name evidence="5" type="ORF">METZ01_LOCUS98842</name>
</gene>
<keyword evidence="2" id="KW-0238">DNA-binding</keyword>
<dbReference type="PANTHER" id="PTHR30055:SF234">
    <property type="entry name" value="HTH-TYPE TRANSCRIPTIONAL REGULATOR BETI"/>
    <property type="match status" value="1"/>
</dbReference>
<sequence>MPAHTPNRRTNNRAQLLLDAAASLFALKGYASTTVRDIAAAASMTPGAVYVHFPSKCDLLVEVYKEGVRRVTERIESATLGIHCPWKTLESALTAHLEAILDRSAYASVIIRVLPGDVQQAGPALAALRDGYESKFRRYVEALPLAPGIDSRLLRLLLLGALNHAPVWYSDQGAEPTRIAAAAVQLIRCGASSVEQAA</sequence>
<name>A0A381W1Y7_9ZZZZ</name>
<organism evidence="5">
    <name type="scientific">marine metagenome</name>
    <dbReference type="NCBI Taxonomy" id="408172"/>
    <lineage>
        <taxon>unclassified sequences</taxon>
        <taxon>metagenomes</taxon>
        <taxon>ecological metagenomes</taxon>
    </lineage>
</organism>
<dbReference type="AlphaFoldDB" id="A0A381W1Y7"/>
<dbReference type="Pfam" id="PF17932">
    <property type="entry name" value="TetR_C_24"/>
    <property type="match status" value="1"/>
</dbReference>
<evidence type="ECO:0000259" key="4">
    <source>
        <dbReference type="PROSITE" id="PS50977"/>
    </source>
</evidence>
<dbReference type="InterPro" id="IPR001647">
    <property type="entry name" value="HTH_TetR"/>
</dbReference>
<evidence type="ECO:0000313" key="5">
    <source>
        <dbReference type="EMBL" id="SVA45988.1"/>
    </source>
</evidence>
<feature type="domain" description="HTH tetR-type" evidence="4">
    <location>
        <begin position="11"/>
        <end position="71"/>
    </location>
</feature>
<dbReference type="GO" id="GO:0003700">
    <property type="term" value="F:DNA-binding transcription factor activity"/>
    <property type="evidence" value="ECO:0007669"/>
    <property type="project" value="TreeGrafter"/>
</dbReference>
<evidence type="ECO:0000256" key="3">
    <source>
        <dbReference type="ARBA" id="ARBA00023163"/>
    </source>
</evidence>
<dbReference type="PROSITE" id="PS50977">
    <property type="entry name" value="HTH_TETR_2"/>
    <property type="match status" value="1"/>
</dbReference>
<dbReference type="PANTHER" id="PTHR30055">
    <property type="entry name" value="HTH-TYPE TRANSCRIPTIONAL REGULATOR RUTR"/>
    <property type="match status" value="1"/>
</dbReference>
<evidence type="ECO:0000256" key="2">
    <source>
        <dbReference type="ARBA" id="ARBA00023125"/>
    </source>
</evidence>
<dbReference type="GO" id="GO:0000976">
    <property type="term" value="F:transcription cis-regulatory region binding"/>
    <property type="evidence" value="ECO:0007669"/>
    <property type="project" value="TreeGrafter"/>
</dbReference>
<dbReference type="SUPFAM" id="SSF46689">
    <property type="entry name" value="Homeodomain-like"/>
    <property type="match status" value="1"/>
</dbReference>
<evidence type="ECO:0000256" key="1">
    <source>
        <dbReference type="ARBA" id="ARBA00023015"/>
    </source>
</evidence>